<dbReference type="PANTHER" id="PTHR10773:SF19">
    <property type="match status" value="1"/>
</dbReference>
<dbReference type="PANTHER" id="PTHR10773">
    <property type="entry name" value="DNA-DIRECTED RNA POLYMERASES I, II, AND III SUBUNIT RPABC2"/>
    <property type="match status" value="1"/>
</dbReference>
<proteinExistence type="predicted"/>
<organism evidence="2 3">
    <name type="scientific">Spodoptera exigua</name>
    <name type="common">Beet armyworm</name>
    <name type="synonym">Noctua fulgens</name>
    <dbReference type="NCBI Taxonomy" id="7107"/>
    <lineage>
        <taxon>Eukaryota</taxon>
        <taxon>Metazoa</taxon>
        <taxon>Ecdysozoa</taxon>
        <taxon>Arthropoda</taxon>
        <taxon>Hexapoda</taxon>
        <taxon>Insecta</taxon>
        <taxon>Pterygota</taxon>
        <taxon>Neoptera</taxon>
        <taxon>Endopterygota</taxon>
        <taxon>Lepidoptera</taxon>
        <taxon>Glossata</taxon>
        <taxon>Ditrysia</taxon>
        <taxon>Noctuoidea</taxon>
        <taxon>Noctuidae</taxon>
        <taxon>Amphipyrinae</taxon>
        <taxon>Spodoptera</taxon>
    </lineage>
</organism>
<feature type="compositionally biased region" description="Basic residues" evidence="1">
    <location>
        <begin position="170"/>
        <end position="188"/>
    </location>
</feature>
<evidence type="ECO:0000313" key="2">
    <source>
        <dbReference type="EMBL" id="KAF9406098.1"/>
    </source>
</evidence>
<dbReference type="AlphaFoldDB" id="A0A835L2J8"/>
<accession>A0A835L2J8</accession>
<comment type="caution">
    <text evidence="2">The sequence shown here is derived from an EMBL/GenBank/DDBJ whole genome shotgun (WGS) entry which is preliminary data.</text>
</comment>
<keyword evidence="3" id="KW-1185">Reference proteome</keyword>
<reference evidence="2" key="1">
    <citation type="submission" date="2020-08" db="EMBL/GenBank/DDBJ databases">
        <title>Spodoptera exigua strain:BAW_Kor-Di-RS1 Genome sequencing and assembly.</title>
        <authorList>
            <person name="Kim J."/>
            <person name="Nam H.Y."/>
            <person name="Kwon M."/>
            <person name="Choi J.H."/>
            <person name="Cho S.R."/>
            <person name="Kim G.-H."/>
        </authorList>
    </citation>
    <scope>NUCLEOTIDE SEQUENCE</scope>
    <source>
        <strain evidence="2">BAW_Kor-Di-RS1</strain>
        <tissue evidence="2">Whole-body</tissue>
    </source>
</reference>
<dbReference type="Proteomes" id="UP000648187">
    <property type="component" value="Unassembled WGS sequence"/>
</dbReference>
<name>A0A835L2J8_SPOEX</name>
<feature type="region of interest" description="Disordered" evidence="1">
    <location>
        <begin position="116"/>
        <end position="193"/>
    </location>
</feature>
<feature type="compositionally biased region" description="Polar residues" evidence="1">
    <location>
        <begin position="126"/>
        <end position="140"/>
    </location>
</feature>
<protein>
    <submittedName>
        <fullName evidence="2">Uncharacterized protein</fullName>
    </submittedName>
</protein>
<gene>
    <name evidence="2" type="ORF">HW555_013404</name>
</gene>
<dbReference type="EMBL" id="JACKWZ010000639">
    <property type="protein sequence ID" value="KAF9406098.1"/>
    <property type="molecule type" value="Genomic_DNA"/>
</dbReference>
<evidence type="ECO:0000313" key="3">
    <source>
        <dbReference type="Proteomes" id="UP000648187"/>
    </source>
</evidence>
<sequence>MVRLKPGALTDRQMINEVKLPGRGHTIDMWPCSGISFERLLGLEGTMDNRARRMVNCCTKVPPFNPHDAPEVRKRCNDDILISKNKLIKINNTPEHDLPDLDMGGSSVPTPIPSTSVVKTPDVPSSVDQTVVPSPISPTEDSPADISVINNSQKDEPNNMDLGRASPSMKPKKRQRNPLSWKKNKRAQLKNSGQEYISRTGKTISAKEMKPPCSNKCRYKCSEHISEGQRYEIFNMYWDLSSLQRQRDFLNSTITVLQLAQKRLKTNVEKNKRPNTSYSLISSGRSVRVCKLFLLNTLGISEHIKEDQTYCYFWHEAMGGRGAIEISSCILKYLQQLAGNHPGGRSTFARKRANCARRRECGADSHIFRGFTPLSRLVNHFLSVSGPRQRACERAKDA</sequence>
<evidence type="ECO:0000256" key="1">
    <source>
        <dbReference type="SAM" id="MobiDB-lite"/>
    </source>
</evidence>